<evidence type="ECO:0000313" key="2">
    <source>
        <dbReference type="Proteomes" id="UP001165085"/>
    </source>
</evidence>
<name>A0A9W7A391_9STRA</name>
<dbReference type="Proteomes" id="UP001165085">
    <property type="component" value="Unassembled WGS sequence"/>
</dbReference>
<evidence type="ECO:0000313" key="1">
    <source>
        <dbReference type="EMBL" id="GMH65001.1"/>
    </source>
</evidence>
<comment type="caution">
    <text evidence="1">The sequence shown here is derived from an EMBL/GenBank/DDBJ whole genome shotgun (WGS) entry which is preliminary data.</text>
</comment>
<evidence type="ECO:0008006" key="3">
    <source>
        <dbReference type="Google" id="ProtNLM"/>
    </source>
</evidence>
<protein>
    <recommendedName>
        <fullName evidence="3">Tudor domain-containing protein</fullName>
    </recommendedName>
</protein>
<gene>
    <name evidence="1" type="ORF">TrST_g9675</name>
</gene>
<dbReference type="AlphaFoldDB" id="A0A9W7A391"/>
<dbReference type="EMBL" id="BRXY01000098">
    <property type="protein sequence ID" value="GMH65001.1"/>
    <property type="molecule type" value="Genomic_DNA"/>
</dbReference>
<accession>A0A9W7A391</accession>
<proteinExistence type="predicted"/>
<keyword evidence="2" id="KW-1185">Reference proteome</keyword>
<organism evidence="1 2">
    <name type="scientific">Triparma strigata</name>
    <dbReference type="NCBI Taxonomy" id="1606541"/>
    <lineage>
        <taxon>Eukaryota</taxon>
        <taxon>Sar</taxon>
        <taxon>Stramenopiles</taxon>
        <taxon>Ochrophyta</taxon>
        <taxon>Bolidophyceae</taxon>
        <taxon>Parmales</taxon>
        <taxon>Triparmaceae</taxon>
        <taxon>Triparma</taxon>
    </lineage>
</organism>
<sequence length="185" mass="21193">MVFFPPGVHLGTALEVRLPVKKSGRKQTYWFPATVVRQTTEGTLIVYADQESEMLTETHVFRINPKHTEKYRKEAAAKKKKLMKEKKKEMKKKKIPAAKRKITAAKKGALGGVRVTSLPIGTQVAKQWEDRWYLGKLTQKPRPGHAYHHILYVDGDREDASMKEFEKLVKNLADLRAAAKKKIKK</sequence>
<reference evidence="2" key="1">
    <citation type="journal article" date="2023" name="Commun. Biol.">
        <title>Genome analysis of Parmales, the sister group of diatoms, reveals the evolutionary specialization of diatoms from phago-mixotrophs to photoautotrophs.</title>
        <authorList>
            <person name="Ban H."/>
            <person name="Sato S."/>
            <person name="Yoshikawa S."/>
            <person name="Yamada K."/>
            <person name="Nakamura Y."/>
            <person name="Ichinomiya M."/>
            <person name="Sato N."/>
            <person name="Blanc-Mathieu R."/>
            <person name="Endo H."/>
            <person name="Kuwata A."/>
            <person name="Ogata H."/>
        </authorList>
    </citation>
    <scope>NUCLEOTIDE SEQUENCE [LARGE SCALE GENOMIC DNA]</scope>
    <source>
        <strain evidence="2">NIES 3701</strain>
    </source>
</reference>